<comment type="catalytic activity">
    <reaction evidence="1 10">
        <text>Endohydrolysis of beta-(1-&gt;4)-linkages between D-glucosamine residues in a partly acetylated chitosan.</text>
        <dbReference type="EC" id="3.2.1.132"/>
    </reaction>
</comment>
<dbReference type="GO" id="GO:0016977">
    <property type="term" value="F:chitosanase activity"/>
    <property type="evidence" value="ECO:0007669"/>
    <property type="project" value="UniProtKB-EC"/>
</dbReference>
<evidence type="ECO:0000256" key="8">
    <source>
        <dbReference type="ARBA" id="ARBA00023295"/>
    </source>
</evidence>
<evidence type="ECO:0000256" key="9">
    <source>
        <dbReference type="ARBA" id="ARBA00023326"/>
    </source>
</evidence>
<keyword evidence="8 10" id="KW-0326">Glycosidase</keyword>
<dbReference type="Pfam" id="PF07335">
    <property type="entry name" value="Glyco_hydro_75"/>
    <property type="match status" value="1"/>
</dbReference>
<accession>A0AAD7HM12</accession>
<evidence type="ECO:0000313" key="12">
    <source>
        <dbReference type="Proteomes" id="UP001215598"/>
    </source>
</evidence>
<keyword evidence="9 10" id="KW-0624">Polysaccharide degradation</keyword>
<dbReference type="PANTHER" id="PTHR42061:SF4">
    <property type="entry name" value="ENDO-CHITOSANASE"/>
    <property type="match status" value="1"/>
</dbReference>
<evidence type="ECO:0000256" key="7">
    <source>
        <dbReference type="ARBA" id="ARBA00023277"/>
    </source>
</evidence>
<evidence type="ECO:0000256" key="3">
    <source>
        <dbReference type="ARBA" id="ARBA00007799"/>
    </source>
</evidence>
<keyword evidence="7" id="KW-0119">Carbohydrate metabolism</keyword>
<evidence type="ECO:0000256" key="1">
    <source>
        <dbReference type="ARBA" id="ARBA00000405"/>
    </source>
</evidence>
<dbReference type="AlphaFoldDB" id="A0AAD7HM12"/>
<name>A0AAD7HM12_9AGAR</name>
<comment type="function">
    <text evidence="10">Chitosanase catalyzing the endo-type cleavage of chitosan, the deacylated form of chitin. Chitosanase may be crucial in the degradation of the deacetylated portion of chitin in the fungal cell wall.</text>
</comment>
<comment type="caution">
    <text evidence="11">The sequence shown here is derived from an EMBL/GenBank/DDBJ whole genome shotgun (WGS) entry which is preliminary data.</text>
</comment>
<reference evidence="11" key="1">
    <citation type="submission" date="2023-03" db="EMBL/GenBank/DDBJ databases">
        <title>Massive genome expansion in bonnet fungi (Mycena s.s.) driven by repeated elements and novel gene families across ecological guilds.</title>
        <authorList>
            <consortium name="Lawrence Berkeley National Laboratory"/>
            <person name="Harder C.B."/>
            <person name="Miyauchi S."/>
            <person name="Viragh M."/>
            <person name="Kuo A."/>
            <person name="Thoen E."/>
            <person name="Andreopoulos B."/>
            <person name="Lu D."/>
            <person name="Skrede I."/>
            <person name="Drula E."/>
            <person name="Henrissat B."/>
            <person name="Morin E."/>
            <person name="Kohler A."/>
            <person name="Barry K."/>
            <person name="LaButti K."/>
            <person name="Morin E."/>
            <person name="Salamov A."/>
            <person name="Lipzen A."/>
            <person name="Mereny Z."/>
            <person name="Hegedus B."/>
            <person name="Baldrian P."/>
            <person name="Stursova M."/>
            <person name="Weitz H."/>
            <person name="Taylor A."/>
            <person name="Grigoriev I.V."/>
            <person name="Nagy L.G."/>
            <person name="Martin F."/>
            <person name="Kauserud H."/>
        </authorList>
    </citation>
    <scope>NUCLEOTIDE SEQUENCE</scope>
    <source>
        <strain evidence="11">CBHHK182m</strain>
    </source>
</reference>
<keyword evidence="5 10" id="KW-0732">Signal</keyword>
<evidence type="ECO:0000256" key="5">
    <source>
        <dbReference type="ARBA" id="ARBA00022729"/>
    </source>
</evidence>
<dbReference type="EMBL" id="JARKIB010000209">
    <property type="protein sequence ID" value="KAJ7723673.1"/>
    <property type="molecule type" value="Genomic_DNA"/>
</dbReference>
<feature type="signal peptide" evidence="10">
    <location>
        <begin position="1"/>
        <end position="21"/>
    </location>
</feature>
<evidence type="ECO:0000256" key="10">
    <source>
        <dbReference type="RuleBase" id="RU361208"/>
    </source>
</evidence>
<evidence type="ECO:0000256" key="2">
    <source>
        <dbReference type="ARBA" id="ARBA00004613"/>
    </source>
</evidence>
<evidence type="ECO:0000256" key="6">
    <source>
        <dbReference type="ARBA" id="ARBA00022801"/>
    </source>
</evidence>
<gene>
    <name evidence="11" type="ORF">B0H16DRAFT_333259</name>
</gene>
<dbReference type="EC" id="3.2.1.132" evidence="10"/>
<evidence type="ECO:0000256" key="4">
    <source>
        <dbReference type="ARBA" id="ARBA00022525"/>
    </source>
</evidence>
<organism evidence="11 12">
    <name type="scientific">Mycena metata</name>
    <dbReference type="NCBI Taxonomy" id="1033252"/>
    <lineage>
        <taxon>Eukaryota</taxon>
        <taxon>Fungi</taxon>
        <taxon>Dikarya</taxon>
        <taxon>Basidiomycota</taxon>
        <taxon>Agaricomycotina</taxon>
        <taxon>Agaricomycetes</taxon>
        <taxon>Agaricomycetidae</taxon>
        <taxon>Agaricales</taxon>
        <taxon>Marasmiineae</taxon>
        <taxon>Mycenaceae</taxon>
        <taxon>Mycena</taxon>
    </lineage>
</organism>
<sequence length="253" mass="26562">MKFASCTLLLSAAVAVHVAFALPATRKGIVPTTTVSKPASPSAADAIGAAFAADPSINVAGIYAAAQASNGHTLATYPINPERKVYTNIYADWNFTGVSAFHFIADMDVDCDGPKSNCKGNRDGQSETSFGALDATKVPYFVLPERFTQQYKSILKDNALGAIICNGKMFYGIYGDQDADSPQVIGEASILTGQTCFPGGTINGDNGHPENDVAYIVFGSQVPAGIQKNSIDLPALKALGDAQVKLLQKALHL</sequence>
<proteinExistence type="inferred from homology"/>
<keyword evidence="12" id="KW-1185">Reference proteome</keyword>
<keyword evidence="4" id="KW-0964">Secreted</keyword>
<dbReference type="Proteomes" id="UP001215598">
    <property type="component" value="Unassembled WGS sequence"/>
</dbReference>
<comment type="subcellular location">
    <subcellularLocation>
        <location evidence="2 10">Secreted</location>
    </subcellularLocation>
</comment>
<dbReference type="PANTHER" id="PTHR42061">
    <property type="entry name" value="ENDO-CHITOSANASE"/>
    <property type="match status" value="1"/>
</dbReference>
<dbReference type="GO" id="GO:0000272">
    <property type="term" value="P:polysaccharide catabolic process"/>
    <property type="evidence" value="ECO:0007669"/>
    <property type="project" value="UniProtKB-KW"/>
</dbReference>
<dbReference type="InterPro" id="IPR009939">
    <property type="entry name" value="Chitosanase_fungal"/>
</dbReference>
<feature type="chain" id="PRO_5041775377" description="Endo-chitosanase" evidence="10">
    <location>
        <begin position="22"/>
        <end position="253"/>
    </location>
</feature>
<protein>
    <recommendedName>
        <fullName evidence="10">Endo-chitosanase</fullName>
        <ecNumber evidence="10">3.2.1.132</ecNumber>
    </recommendedName>
</protein>
<dbReference type="GO" id="GO:0005576">
    <property type="term" value="C:extracellular region"/>
    <property type="evidence" value="ECO:0007669"/>
    <property type="project" value="UniProtKB-SubCell"/>
</dbReference>
<comment type="similarity">
    <text evidence="3 10">Belongs to the glycosyl hydrolase 75 family.</text>
</comment>
<keyword evidence="6 10" id="KW-0378">Hydrolase</keyword>
<evidence type="ECO:0000313" key="11">
    <source>
        <dbReference type="EMBL" id="KAJ7723673.1"/>
    </source>
</evidence>